<dbReference type="Proteomes" id="UP000024837">
    <property type="component" value="Unassembled WGS sequence"/>
</dbReference>
<dbReference type="HOGENOM" id="CLU_983610_0_0_1"/>
<feature type="signal peptide" evidence="1">
    <location>
        <begin position="1"/>
        <end position="18"/>
    </location>
</feature>
<dbReference type="EMBL" id="KI966421">
    <property type="protein sequence ID" value="EWC46066.1"/>
    <property type="molecule type" value="Genomic_DNA"/>
</dbReference>
<evidence type="ECO:0000313" key="3">
    <source>
        <dbReference type="Proteomes" id="UP000024837"/>
    </source>
</evidence>
<reference evidence="2 3" key="1">
    <citation type="submission" date="2013-05" db="EMBL/GenBank/DDBJ databases">
        <title>Drechslerella stenobrocha genome reveals carnivorous origination and mechanical trapping mechanism of predatory fungi.</title>
        <authorList>
            <person name="Liu X."/>
            <person name="Zhang W."/>
            <person name="Liu K."/>
        </authorList>
    </citation>
    <scope>NUCLEOTIDE SEQUENCE [LARGE SCALE GENOMIC DNA]</scope>
    <source>
        <strain evidence="2 3">248</strain>
    </source>
</reference>
<sequence>MLIAGIVVSMLLIRGIRSVAIPDILGDSEVDMDSELATKTGERITYSGLPTTAERDPEGHTHEYKRGLSGHLQRRQADLIEITAEDITEFQKQFVYSCKTSNKKIATVREIYSISYFIGNQLDAYEMDGWRTPGVLSLGNQIRNPTKWAECTHVHCLTRAQNAVLELCPTKPDSKFTFGFGISRELLARALRVLTRICTTDAGGKEWGDGWVTPFSLRPKDKIFEGLDIRGTGGDCGEWTGAICQDSAKDEYKASQCLVYKGLWGIGWSGTGSHLPAPSQKSS</sequence>
<organism evidence="2 3">
    <name type="scientific">Drechslerella stenobrocha 248</name>
    <dbReference type="NCBI Taxonomy" id="1043628"/>
    <lineage>
        <taxon>Eukaryota</taxon>
        <taxon>Fungi</taxon>
        <taxon>Dikarya</taxon>
        <taxon>Ascomycota</taxon>
        <taxon>Pezizomycotina</taxon>
        <taxon>Orbiliomycetes</taxon>
        <taxon>Orbiliales</taxon>
        <taxon>Orbiliaceae</taxon>
        <taxon>Drechslerella</taxon>
    </lineage>
</organism>
<keyword evidence="3" id="KW-1185">Reference proteome</keyword>
<name>W7HPM0_9PEZI</name>
<accession>W7HPM0</accession>
<feature type="chain" id="PRO_5004895607" evidence="1">
    <location>
        <begin position="19"/>
        <end position="283"/>
    </location>
</feature>
<evidence type="ECO:0000256" key="1">
    <source>
        <dbReference type="SAM" id="SignalP"/>
    </source>
</evidence>
<keyword evidence="1" id="KW-0732">Signal</keyword>
<dbReference type="OrthoDB" id="5293098at2759"/>
<proteinExistence type="predicted"/>
<dbReference type="AlphaFoldDB" id="W7HPM0"/>
<evidence type="ECO:0000313" key="2">
    <source>
        <dbReference type="EMBL" id="EWC46066.1"/>
    </source>
</evidence>
<protein>
    <submittedName>
        <fullName evidence="2">Uncharacterized protein</fullName>
    </submittedName>
</protein>
<gene>
    <name evidence="2" type="ORF">DRE_04640</name>
</gene>